<dbReference type="EMBL" id="JADEXQ010000095">
    <property type="protein sequence ID" value="MBE9032248.1"/>
    <property type="molecule type" value="Genomic_DNA"/>
</dbReference>
<feature type="signal peptide" evidence="1">
    <location>
        <begin position="1"/>
        <end position="31"/>
    </location>
</feature>
<dbReference type="InterPro" id="IPR036909">
    <property type="entry name" value="Cyt_c-like_dom_sf"/>
</dbReference>
<reference evidence="2" key="1">
    <citation type="submission" date="2020-10" db="EMBL/GenBank/DDBJ databases">
        <authorList>
            <person name="Castelo-Branco R."/>
            <person name="Eusebio N."/>
            <person name="Adriana R."/>
            <person name="Vieira A."/>
            <person name="Brugerolle De Fraissinette N."/>
            <person name="Rezende De Castro R."/>
            <person name="Schneider M.P."/>
            <person name="Vasconcelos V."/>
            <person name="Leao P.N."/>
        </authorList>
    </citation>
    <scope>NUCLEOTIDE SEQUENCE</scope>
    <source>
        <strain evidence="2">LEGE 11480</strain>
    </source>
</reference>
<dbReference type="GO" id="GO:0020037">
    <property type="term" value="F:heme binding"/>
    <property type="evidence" value="ECO:0007669"/>
    <property type="project" value="InterPro"/>
</dbReference>
<name>A0A928VP80_9CYAN</name>
<comment type="caution">
    <text evidence="2">The sequence shown here is derived from an EMBL/GenBank/DDBJ whole genome shotgun (WGS) entry which is preliminary data.</text>
</comment>
<organism evidence="2 3">
    <name type="scientific">Romeriopsis navalis LEGE 11480</name>
    <dbReference type="NCBI Taxonomy" id="2777977"/>
    <lineage>
        <taxon>Bacteria</taxon>
        <taxon>Bacillati</taxon>
        <taxon>Cyanobacteriota</taxon>
        <taxon>Cyanophyceae</taxon>
        <taxon>Leptolyngbyales</taxon>
        <taxon>Leptolyngbyaceae</taxon>
        <taxon>Romeriopsis</taxon>
        <taxon>Romeriopsis navalis</taxon>
    </lineage>
</organism>
<sequence length="178" mass="20631">MTKLFPRRRRHRSFRTILMVVLCLCCGWGFAQGIAPVTAQVSPPVVVEPTTVGTVDPVLSRYQRGQTLYLKNCASCHIALPPAVLPRQTWLNLIQDQEHYGAKLPDIRRFDRQQIGRYLRYYSRPLRTDETVPYRVTRARHFKALHPQVKLPRKVTMETCASCHPKADVFNFRAWNAE</sequence>
<evidence type="ECO:0000256" key="1">
    <source>
        <dbReference type="SAM" id="SignalP"/>
    </source>
</evidence>
<dbReference type="GO" id="GO:0009055">
    <property type="term" value="F:electron transfer activity"/>
    <property type="evidence" value="ECO:0007669"/>
    <property type="project" value="InterPro"/>
</dbReference>
<evidence type="ECO:0000313" key="3">
    <source>
        <dbReference type="Proteomes" id="UP000625316"/>
    </source>
</evidence>
<keyword evidence="1" id="KW-0732">Signal</keyword>
<evidence type="ECO:0000313" key="2">
    <source>
        <dbReference type="EMBL" id="MBE9032248.1"/>
    </source>
</evidence>
<dbReference type="SUPFAM" id="SSF46626">
    <property type="entry name" value="Cytochrome c"/>
    <property type="match status" value="1"/>
</dbReference>
<accession>A0A928VP80</accession>
<dbReference type="Pfam" id="PF09626">
    <property type="entry name" value="DHC"/>
    <property type="match status" value="1"/>
</dbReference>
<protein>
    <submittedName>
        <fullName evidence="2">Diheme cytochrome C</fullName>
    </submittedName>
</protein>
<keyword evidence="3" id="KW-1185">Reference proteome</keyword>
<dbReference type="AlphaFoldDB" id="A0A928VP80"/>
<gene>
    <name evidence="2" type="ORF">IQ266_21135</name>
</gene>
<feature type="chain" id="PRO_5037979848" evidence="1">
    <location>
        <begin position="32"/>
        <end position="178"/>
    </location>
</feature>
<dbReference type="RefSeq" id="WP_264327067.1">
    <property type="nucleotide sequence ID" value="NZ_JADEXQ010000095.1"/>
</dbReference>
<dbReference type="Proteomes" id="UP000625316">
    <property type="component" value="Unassembled WGS sequence"/>
</dbReference>
<dbReference type="InterPro" id="IPR018588">
    <property type="entry name" value="Dihaem_cytochrome-c"/>
</dbReference>
<proteinExistence type="predicted"/>